<dbReference type="PANTHER" id="PTHR48101:SF1">
    <property type="entry name" value="METHYLMALONYL-COA MUTASE, LARGE SUBUNIT"/>
    <property type="match status" value="1"/>
</dbReference>
<proteinExistence type="predicted"/>
<name>A0ABU3NY52_9FIRM</name>
<reference evidence="3 4" key="1">
    <citation type="submission" date="2023-07" db="EMBL/GenBank/DDBJ databases">
        <title>The novel representative of Negativicutes class, Anaeroselena agilis gen. nov. sp. nov.</title>
        <authorList>
            <person name="Prokofeva M.I."/>
            <person name="Elcheninov A.G."/>
            <person name="Klyukina A."/>
            <person name="Kublanov I.V."/>
            <person name="Frolov E.N."/>
            <person name="Podosokorskaya O.A."/>
        </authorList>
    </citation>
    <scope>NUCLEOTIDE SEQUENCE [LARGE SCALE GENOMIC DNA]</scope>
    <source>
        <strain evidence="3 4">4137-cl</strain>
    </source>
</reference>
<protein>
    <submittedName>
        <fullName evidence="3">Methylmalonyl-CoA mutase family protein</fullName>
    </submittedName>
</protein>
<dbReference type="Pfam" id="PF01642">
    <property type="entry name" value="MM_CoA_mutase"/>
    <property type="match status" value="1"/>
</dbReference>
<dbReference type="RefSeq" id="WP_413780234.1">
    <property type="nucleotide sequence ID" value="NZ_JAUOZS010000001.1"/>
</dbReference>
<dbReference type="PANTHER" id="PTHR48101">
    <property type="entry name" value="METHYLMALONYL-COA MUTASE, MITOCHONDRIAL-RELATED"/>
    <property type="match status" value="1"/>
</dbReference>
<sequence length="551" mass="59985">MANENELAKLEQSLATWQKKVEQSLAKFPERGAFAANRLYTPLDTAGKDYAADIGLPGEYPFTRGIQPTMYRARLWTMRQYAGFASAEESNRRYKYLLSQGQTGLSVAFDLPTQIGYDSDHPLAQGEVGKVGVAVDSLADMEALFDGIPVDKVSTSMTINAPAAVLLAMYIAVGEKQGVAPARLSGTIQNDILKEYIARGTYIFPPTPSMRLITDTFAYCSQHIPKWNVISVGAYHIREAGSTAVQEVAFAFANAIAYIEAARAAGLKIDDFAPSISWIFTAHLDLFEEVAKFRAARRLWARIMKERFGAHDPKSQMLRFHVHTAGSVLTAQQPDNNTVRITWQALAAILGGTQSLATCARDEAIGLPTEASARMALRTQQLLAHESGAADTVDPLAGSYYVESLTDGIERQAREYIAKIDALGGAPAAIEKGYIQREMAESAYRYQRAIETGVRTVVGVNKFAAAEPQAADFLQVDPTVGEHQSARLAVLRAKRDNIKVAAALDALRREAAGDANLMPCLVDTVKTYATLGEICGVLREAFGEYKAEADI</sequence>
<organism evidence="3 4">
    <name type="scientific">Anaeroselena agilis</name>
    <dbReference type="NCBI Taxonomy" id="3063788"/>
    <lineage>
        <taxon>Bacteria</taxon>
        <taxon>Bacillati</taxon>
        <taxon>Bacillota</taxon>
        <taxon>Negativicutes</taxon>
        <taxon>Acetonemataceae</taxon>
        <taxon>Anaeroselena</taxon>
    </lineage>
</organism>
<dbReference type="NCBIfam" id="TIGR00641">
    <property type="entry name" value="acid_CoA_mut_N"/>
    <property type="match status" value="1"/>
</dbReference>
<evidence type="ECO:0000313" key="3">
    <source>
        <dbReference type="EMBL" id="MDT8901730.1"/>
    </source>
</evidence>
<keyword evidence="1" id="KW-0413">Isomerase</keyword>
<keyword evidence="4" id="KW-1185">Reference proteome</keyword>
<feature type="domain" description="Methylmalonyl-CoA mutase alpha/beta chain catalytic" evidence="2">
    <location>
        <begin position="35"/>
        <end position="544"/>
    </location>
</feature>
<dbReference type="Proteomes" id="UP001254848">
    <property type="component" value="Unassembled WGS sequence"/>
</dbReference>
<evidence type="ECO:0000256" key="1">
    <source>
        <dbReference type="ARBA" id="ARBA00023235"/>
    </source>
</evidence>
<dbReference type="InterPro" id="IPR016176">
    <property type="entry name" value="Cbl-dep_enz_cat"/>
</dbReference>
<comment type="caution">
    <text evidence="3">The sequence shown here is derived from an EMBL/GenBank/DDBJ whole genome shotgun (WGS) entry which is preliminary data.</text>
</comment>
<dbReference type="SUPFAM" id="SSF51703">
    <property type="entry name" value="Cobalamin (vitamin B12)-dependent enzymes"/>
    <property type="match status" value="1"/>
</dbReference>
<dbReference type="Gene3D" id="3.20.20.240">
    <property type="entry name" value="Methylmalonyl-CoA mutase"/>
    <property type="match status" value="1"/>
</dbReference>
<dbReference type="InterPro" id="IPR006098">
    <property type="entry name" value="MMCoA_mutase_a_cat"/>
</dbReference>
<dbReference type="InterPro" id="IPR006099">
    <property type="entry name" value="MeMalonylCoA_mutase_a/b_cat"/>
</dbReference>
<dbReference type="EMBL" id="JAUOZS010000001">
    <property type="protein sequence ID" value="MDT8901730.1"/>
    <property type="molecule type" value="Genomic_DNA"/>
</dbReference>
<gene>
    <name evidence="3" type="ORF">Q4T40_10785</name>
</gene>
<evidence type="ECO:0000313" key="4">
    <source>
        <dbReference type="Proteomes" id="UP001254848"/>
    </source>
</evidence>
<evidence type="ECO:0000259" key="2">
    <source>
        <dbReference type="Pfam" id="PF01642"/>
    </source>
</evidence>
<accession>A0ABU3NY52</accession>